<feature type="signal peptide" evidence="2">
    <location>
        <begin position="1"/>
        <end position="25"/>
    </location>
</feature>
<evidence type="ECO:0000313" key="3">
    <source>
        <dbReference type="EMBL" id="MCO5724002.1"/>
    </source>
</evidence>
<reference evidence="3 4" key="1">
    <citation type="submission" date="2022-06" db="EMBL/GenBank/DDBJ databases">
        <authorList>
            <person name="Xuan X."/>
        </authorList>
    </citation>
    <scope>NUCLEOTIDE SEQUENCE [LARGE SCALE GENOMIC DNA]</scope>
    <source>
        <strain evidence="3 4">2V75</strain>
    </source>
</reference>
<feature type="region of interest" description="Disordered" evidence="1">
    <location>
        <begin position="222"/>
        <end position="260"/>
    </location>
</feature>
<evidence type="ECO:0000256" key="2">
    <source>
        <dbReference type="SAM" id="SignalP"/>
    </source>
</evidence>
<organism evidence="3 4">
    <name type="scientific">Robiginitalea marina</name>
    <dbReference type="NCBI Taxonomy" id="2954105"/>
    <lineage>
        <taxon>Bacteria</taxon>
        <taxon>Pseudomonadati</taxon>
        <taxon>Bacteroidota</taxon>
        <taxon>Flavobacteriia</taxon>
        <taxon>Flavobacteriales</taxon>
        <taxon>Flavobacteriaceae</taxon>
        <taxon>Robiginitalea</taxon>
    </lineage>
</organism>
<feature type="compositionally biased region" description="Low complexity" evidence="1">
    <location>
        <begin position="232"/>
        <end position="241"/>
    </location>
</feature>
<accession>A0ABT1AWL9</accession>
<dbReference type="RefSeq" id="WP_252740374.1">
    <property type="nucleotide sequence ID" value="NZ_JAMXIB010000002.1"/>
</dbReference>
<dbReference type="EMBL" id="JAMXIB010000002">
    <property type="protein sequence ID" value="MCO5724002.1"/>
    <property type="molecule type" value="Genomic_DNA"/>
</dbReference>
<dbReference type="Proteomes" id="UP001206312">
    <property type="component" value="Unassembled WGS sequence"/>
</dbReference>
<feature type="compositionally biased region" description="Basic and acidic residues" evidence="1">
    <location>
        <begin position="222"/>
        <end position="231"/>
    </location>
</feature>
<keyword evidence="2" id="KW-0732">Signal</keyword>
<sequence length="469" mass="53083">MKAYSSKVFKALFIGCALGVSPLAAQESKTYREEFKVNPDVVVELSTTHADLEFETWDRNEVVVEATIALEGASPEDAGNYFERAGVEILGSKSLVKVSTGPGQSWNRDFSGAFDSGVFAGEFAERLGPIMEQFAIGLPEMSELPPMPPVPFRDFDYKAYEKDGERYLKEWKKDFEKEFDQEYRERFEAWSKEWEARAAAMKARMEARAEEHAKMRETLEKQREDMARQREQAQSQALQAREQARQAREEVRKNPFHSSPKEVAGKRFTVRKTIRIKMPKGARLKLDVRHGEVKLAGNTLNARATLSYARFIAADIEGRDTRIEARYSPVEVHRWKGGDLRADFSEKVTLDEVGQLNLTSNSSEVTIKQLLREASLQNRLGSLRIGAVGDNFRKLVVSVENGELAMPLPRGGYQVEVANNHSGIDYPDFITWAPESGQKPGIRKGFSQHKDSDRSIFIQAAYSDVNLRQ</sequence>
<protein>
    <recommendedName>
        <fullName evidence="5">Adhesin domain-containing protein</fullName>
    </recommendedName>
</protein>
<evidence type="ECO:0000313" key="4">
    <source>
        <dbReference type="Proteomes" id="UP001206312"/>
    </source>
</evidence>
<name>A0ABT1AWL9_9FLAO</name>
<evidence type="ECO:0000256" key="1">
    <source>
        <dbReference type="SAM" id="MobiDB-lite"/>
    </source>
</evidence>
<proteinExistence type="predicted"/>
<evidence type="ECO:0008006" key="5">
    <source>
        <dbReference type="Google" id="ProtNLM"/>
    </source>
</evidence>
<keyword evidence="4" id="KW-1185">Reference proteome</keyword>
<comment type="caution">
    <text evidence="3">The sequence shown here is derived from an EMBL/GenBank/DDBJ whole genome shotgun (WGS) entry which is preliminary data.</text>
</comment>
<gene>
    <name evidence="3" type="ORF">NG653_03985</name>
</gene>
<feature type="chain" id="PRO_5046702625" description="Adhesin domain-containing protein" evidence="2">
    <location>
        <begin position="26"/>
        <end position="469"/>
    </location>
</feature>
<feature type="compositionally biased region" description="Basic and acidic residues" evidence="1">
    <location>
        <begin position="242"/>
        <end position="260"/>
    </location>
</feature>